<evidence type="ECO:0000313" key="16">
    <source>
        <dbReference type="EMBL" id="EEF80335.1"/>
    </source>
</evidence>
<dbReference type="PROSITE" id="PS51194">
    <property type="entry name" value="HELICASE_CTER"/>
    <property type="match status" value="1"/>
</dbReference>
<gene>
    <name evidence="10" type="primary">deaD</name>
    <name evidence="10" type="synonym">csdA</name>
    <name evidence="16" type="ORF">MDMS009_1050</name>
</gene>
<dbReference type="PROSITE" id="PS51192">
    <property type="entry name" value="HELICASE_ATP_BIND_1"/>
    <property type="match status" value="1"/>
</dbReference>
<evidence type="ECO:0000313" key="17">
    <source>
        <dbReference type="Proteomes" id="UP000004679"/>
    </source>
</evidence>
<keyword evidence="8 10" id="KW-0346">Stress response</keyword>
<evidence type="ECO:0000256" key="4">
    <source>
        <dbReference type="ARBA" id="ARBA00022801"/>
    </source>
</evidence>
<dbReference type="HAMAP" id="MF_00964">
    <property type="entry name" value="DEAD_helicase_DeaD"/>
    <property type="match status" value="1"/>
</dbReference>
<dbReference type="Pfam" id="PF03880">
    <property type="entry name" value="DbpA"/>
    <property type="match status" value="1"/>
</dbReference>
<dbReference type="CDD" id="cd00268">
    <property type="entry name" value="DEADc"/>
    <property type="match status" value="1"/>
</dbReference>
<evidence type="ECO:0000259" key="15">
    <source>
        <dbReference type="PROSITE" id="PS51195"/>
    </source>
</evidence>
<dbReference type="SUPFAM" id="SSF52540">
    <property type="entry name" value="P-loop containing nucleoside triphosphate hydrolases"/>
    <property type="match status" value="1"/>
</dbReference>
<dbReference type="InterPro" id="IPR057325">
    <property type="entry name" value="DeaD_dimer"/>
</dbReference>
<dbReference type="PROSITE" id="PS51195">
    <property type="entry name" value="Q_MOTIF"/>
    <property type="match status" value="1"/>
</dbReference>
<keyword evidence="3 10" id="KW-0547">Nucleotide-binding</keyword>
<dbReference type="Gene3D" id="3.30.70.330">
    <property type="match status" value="1"/>
</dbReference>
<evidence type="ECO:0000256" key="10">
    <source>
        <dbReference type="HAMAP-Rule" id="MF_00964"/>
    </source>
</evidence>
<evidence type="ECO:0000256" key="6">
    <source>
        <dbReference type="ARBA" id="ARBA00022840"/>
    </source>
</evidence>
<feature type="short sequence motif" description="Q motif" evidence="11">
    <location>
        <begin position="10"/>
        <end position="38"/>
    </location>
</feature>
<feature type="region of interest" description="Disordered" evidence="12">
    <location>
        <begin position="564"/>
        <end position="605"/>
    </location>
</feature>
<dbReference type="InterPro" id="IPR044742">
    <property type="entry name" value="DEAD/DEAH_RhlB"/>
</dbReference>
<keyword evidence="17" id="KW-1185">Reference proteome</keyword>
<evidence type="ECO:0000256" key="5">
    <source>
        <dbReference type="ARBA" id="ARBA00022806"/>
    </source>
</evidence>
<organism evidence="16 17">
    <name type="scientific">Methylophaga thiooxydans DMS010</name>
    <dbReference type="NCBI Taxonomy" id="637616"/>
    <lineage>
        <taxon>Bacteria</taxon>
        <taxon>Pseudomonadati</taxon>
        <taxon>Pseudomonadota</taxon>
        <taxon>Gammaproteobacteria</taxon>
        <taxon>Thiotrichales</taxon>
        <taxon>Piscirickettsiaceae</taxon>
        <taxon>Methylophaga</taxon>
    </lineage>
</organism>
<dbReference type="EC" id="3.6.4.13" evidence="10"/>
<dbReference type="AlphaFoldDB" id="C0N4F3"/>
<dbReference type="GO" id="GO:0005524">
    <property type="term" value="F:ATP binding"/>
    <property type="evidence" value="ECO:0007669"/>
    <property type="project" value="UniProtKB-UniRule"/>
</dbReference>
<reference evidence="16 17" key="1">
    <citation type="journal article" date="2011" name="J. Bacteriol.">
        <title>Draft genome sequence of the chemolithoheterotrophic, halophilic methylotroph Methylophaga thiooxydans DMS010.</title>
        <authorList>
            <person name="Boden R."/>
            <person name="Ferriera S."/>
            <person name="Johnson J."/>
            <person name="Kelly D.P."/>
            <person name="Murrell J.C."/>
            <person name="Schafer H."/>
        </authorList>
    </citation>
    <scope>NUCLEOTIDE SEQUENCE [LARGE SCALE GENOMIC DNA]</scope>
    <source>
        <strain evidence="16 17">DMS010</strain>
    </source>
</reference>
<keyword evidence="2 10" id="KW-0963">Cytoplasm</keyword>
<evidence type="ECO:0000259" key="13">
    <source>
        <dbReference type="PROSITE" id="PS51192"/>
    </source>
</evidence>
<dbReference type="FunFam" id="3.40.50.300:FF:000108">
    <property type="entry name" value="ATP-dependent RNA helicase RhlE"/>
    <property type="match status" value="1"/>
</dbReference>
<dbReference type="InterPro" id="IPR014001">
    <property type="entry name" value="Helicase_ATP-bd"/>
</dbReference>
<dbReference type="GO" id="GO:0005840">
    <property type="term" value="C:ribosome"/>
    <property type="evidence" value="ECO:0007669"/>
    <property type="project" value="TreeGrafter"/>
</dbReference>
<dbReference type="InterPro" id="IPR034415">
    <property type="entry name" value="CsdA_RRM"/>
</dbReference>
<comment type="catalytic activity">
    <reaction evidence="9 10">
        <text>ATP + H2O = ADP + phosphate + H(+)</text>
        <dbReference type="Rhea" id="RHEA:13065"/>
        <dbReference type="ChEBI" id="CHEBI:15377"/>
        <dbReference type="ChEBI" id="CHEBI:15378"/>
        <dbReference type="ChEBI" id="CHEBI:30616"/>
        <dbReference type="ChEBI" id="CHEBI:43474"/>
        <dbReference type="ChEBI" id="CHEBI:456216"/>
        <dbReference type="EC" id="3.6.4.13"/>
    </reaction>
</comment>
<name>C0N4F3_9GAMM</name>
<keyword evidence="6 10" id="KW-0067">ATP-binding</keyword>
<dbReference type="InterPro" id="IPR028618">
    <property type="entry name" value="DEAD_helicase_DeaD"/>
</dbReference>
<keyword evidence="5 10" id="KW-0347">Helicase</keyword>
<feature type="domain" description="Helicase ATP-binding" evidence="13">
    <location>
        <begin position="41"/>
        <end position="212"/>
    </location>
</feature>
<sequence length="605" mass="68168">MSTEQPDLIPSFSELGIAPAIVKAIQEAGYETPSPIQAQSITPLLEGRDLLGQAQTGTGKTAAFSLPLLSRLNDRQKTPQMLVLTPTRELAIQVAEAIQGYGRHIKNFHVLPIYGGQSMGIQLRQLQRNPQVIVGTPGRILDHIRRGKLALENLQSLVLDEADEMLRMGFIDDVETILQETPKDRQVALFSATMPKPIHRVAQRYLNNPVEVHIKSKTSTVDTINQRYWQVTGLHKLDALTRILEVEEFDGMIIFVRTKNSTVDLAEKLEARGYASSPLNGDMNQALREKTIEKMKAGKIDILVATDVAARGLDIQRMSHVVNYDIPYDTESYVHRIGRTGRAGRKGEAILFVAPRERRMLGAIEKATKQTITRMQLPSSEDIADRRVMSFKQQMTETIESQDLAFFEKLITSYQEEHNADPVEVAAALAFLVQKHRPLKPVSHVSERKQPRERADRDSRQTNREPRSERPERAPRAPRTRAEHKPEEGMKTYRVEVGAEHNVEPKHLVGAIANEAGLESQLIGRISIMDDHSFVDLPDGMPKDIFQHLRKVWVNQRQLQISMPDSTPDVMEKPAIPARQKPGRTKKRPAIAAKKRQSKSRPKPS</sequence>
<dbReference type="GO" id="GO:0016887">
    <property type="term" value="F:ATP hydrolysis activity"/>
    <property type="evidence" value="ECO:0007669"/>
    <property type="project" value="RHEA"/>
</dbReference>
<feature type="domain" description="DEAD-box RNA helicase Q" evidence="15">
    <location>
        <begin position="10"/>
        <end position="38"/>
    </location>
</feature>
<evidence type="ECO:0000256" key="2">
    <source>
        <dbReference type="ARBA" id="ARBA00022490"/>
    </source>
</evidence>
<evidence type="ECO:0000256" key="11">
    <source>
        <dbReference type="PROSITE-ProRule" id="PRU00552"/>
    </source>
</evidence>
<feature type="compositionally biased region" description="Basic residues" evidence="12">
    <location>
        <begin position="581"/>
        <end position="605"/>
    </location>
</feature>
<feature type="compositionally biased region" description="Basic and acidic residues" evidence="12">
    <location>
        <begin position="445"/>
        <end position="491"/>
    </location>
</feature>
<evidence type="ECO:0000256" key="8">
    <source>
        <dbReference type="ARBA" id="ARBA00023016"/>
    </source>
</evidence>
<comment type="subcellular location">
    <subcellularLocation>
        <location evidence="1 10">Cytoplasm</location>
    </subcellularLocation>
</comment>
<dbReference type="OrthoDB" id="9805696at2"/>
<dbReference type="InterPro" id="IPR050547">
    <property type="entry name" value="DEAD_box_RNA_helicases"/>
</dbReference>
<dbReference type="InterPro" id="IPR011545">
    <property type="entry name" value="DEAD/DEAH_box_helicase_dom"/>
</dbReference>
<dbReference type="PROSITE" id="PS00039">
    <property type="entry name" value="DEAD_ATP_HELICASE"/>
    <property type="match status" value="1"/>
</dbReference>
<dbReference type="FunFam" id="3.30.70.330:FF:000068">
    <property type="entry name" value="ATP-dependent RNA helicase DeaD"/>
    <property type="match status" value="1"/>
</dbReference>
<dbReference type="SMART" id="SM00487">
    <property type="entry name" value="DEXDc"/>
    <property type="match status" value="1"/>
</dbReference>
<evidence type="ECO:0000256" key="1">
    <source>
        <dbReference type="ARBA" id="ARBA00004496"/>
    </source>
</evidence>
<dbReference type="Pfam" id="PF25399">
    <property type="entry name" value="DeaD_dimer"/>
    <property type="match status" value="1"/>
</dbReference>
<dbReference type="GO" id="GO:0033592">
    <property type="term" value="F:RNA strand annealing activity"/>
    <property type="evidence" value="ECO:0007669"/>
    <property type="project" value="TreeGrafter"/>
</dbReference>
<dbReference type="EMBL" id="GG657894">
    <property type="protein sequence ID" value="EEF80335.1"/>
    <property type="molecule type" value="Genomic_DNA"/>
</dbReference>
<dbReference type="HOGENOM" id="CLU_003041_21_1_6"/>
<dbReference type="CDD" id="cd18787">
    <property type="entry name" value="SF2_C_DEAD"/>
    <property type="match status" value="1"/>
</dbReference>
<evidence type="ECO:0000256" key="3">
    <source>
        <dbReference type="ARBA" id="ARBA00022741"/>
    </source>
</evidence>
<dbReference type="Gene3D" id="3.40.50.300">
    <property type="entry name" value="P-loop containing nucleotide triphosphate hydrolases"/>
    <property type="match status" value="2"/>
</dbReference>
<dbReference type="GO" id="GO:0003724">
    <property type="term" value="F:RNA helicase activity"/>
    <property type="evidence" value="ECO:0007669"/>
    <property type="project" value="UniProtKB-UniRule"/>
</dbReference>
<keyword evidence="4 10" id="KW-0378">Hydrolase</keyword>
<dbReference type="PANTHER" id="PTHR47963">
    <property type="entry name" value="DEAD-BOX ATP-DEPENDENT RNA HELICASE 47, MITOCHONDRIAL"/>
    <property type="match status" value="1"/>
</dbReference>
<accession>C0N4F3</accession>
<feature type="domain" description="Helicase C-terminal" evidence="14">
    <location>
        <begin position="236"/>
        <end position="383"/>
    </location>
</feature>
<evidence type="ECO:0000256" key="9">
    <source>
        <dbReference type="ARBA" id="ARBA00047984"/>
    </source>
</evidence>
<dbReference type="InterPro" id="IPR000629">
    <property type="entry name" value="RNA-helicase_DEAD-box_CS"/>
</dbReference>
<dbReference type="Pfam" id="PF00270">
    <property type="entry name" value="DEAD"/>
    <property type="match status" value="1"/>
</dbReference>
<feature type="region of interest" description="Disordered" evidence="12">
    <location>
        <begin position="441"/>
        <end position="491"/>
    </location>
</feature>
<dbReference type="Pfam" id="PF00271">
    <property type="entry name" value="Helicase_C"/>
    <property type="match status" value="1"/>
</dbReference>
<dbReference type="CDD" id="cd12499">
    <property type="entry name" value="RRM_EcCsdA_like"/>
    <property type="match status" value="1"/>
</dbReference>
<evidence type="ECO:0000256" key="12">
    <source>
        <dbReference type="SAM" id="MobiDB-lite"/>
    </source>
</evidence>
<dbReference type="GO" id="GO:0006401">
    <property type="term" value="P:RNA catabolic process"/>
    <property type="evidence" value="ECO:0007669"/>
    <property type="project" value="UniProtKB-UniRule"/>
</dbReference>
<evidence type="ECO:0000259" key="14">
    <source>
        <dbReference type="PROSITE" id="PS51194"/>
    </source>
</evidence>
<dbReference type="GO" id="GO:0070417">
    <property type="term" value="P:cellular response to cold"/>
    <property type="evidence" value="ECO:0007669"/>
    <property type="project" value="InterPro"/>
</dbReference>
<evidence type="ECO:0000256" key="7">
    <source>
        <dbReference type="ARBA" id="ARBA00022884"/>
    </source>
</evidence>
<proteinExistence type="inferred from homology"/>
<dbReference type="SMART" id="SM00490">
    <property type="entry name" value="HELICc"/>
    <property type="match status" value="1"/>
</dbReference>
<keyword evidence="7 10" id="KW-0694">RNA-binding</keyword>
<dbReference type="InterPro" id="IPR005580">
    <property type="entry name" value="DbpA/CsdA_RNA-bd_dom"/>
</dbReference>
<dbReference type="InterPro" id="IPR012677">
    <property type="entry name" value="Nucleotide-bd_a/b_plait_sf"/>
</dbReference>
<dbReference type="InterPro" id="IPR001650">
    <property type="entry name" value="Helicase_C-like"/>
</dbReference>
<dbReference type="GO" id="GO:0005829">
    <property type="term" value="C:cytosol"/>
    <property type="evidence" value="ECO:0007669"/>
    <property type="project" value="TreeGrafter"/>
</dbReference>
<dbReference type="InterPro" id="IPR027417">
    <property type="entry name" value="P-loop_NTPase"/>
</dbReference>
<comment type="similarity">
    <text evidence="10">Belongs to the DEAD box helicase family. DeaD/CsdA subfamily.</text>
</comment>
<dbReference type="RefSeq" id="WP_008290720.1">
    <property type="nucleotide sequence ID" value="NZ_GG657894.1"/>
</dbReference>
<dbReference type="Proteomes" id="UP000004679">
    <property type="component" value="Unassembled WGS sequence"/>
</dbReference>
<dbReference type="GO" id="GO:0000027">
    <property type="term" value="P:ribosomal large subunit assembly"/>
    <property type="evidence" value="ECO:0007669"/>
    <property type="project" value="UniProtKB-UniRule"/>
</dbReference>
<comment type="function">
    <text evidence="10">DEAD-box RNA helicase involved in various cellular processes at low temperature, including ribosome biogenesis, mRNA degradation and translation initiation.</text>
</comment>
<protein>
    <recommendedName>
        <fullName evidence="10">ATP-dependent RNA helicase DeaD</fullName>
        <ecNumber evidence="10">3.6.4.13</ecNumber>
    </recommendedName>
    <alternativeName>
        <fullName evidence="10">Cold-shock DEAD box protein A</fullName>
    </alternativeName>
</protein>
<dbReference type="PANTHER" id="PTHR47963:SF8">
    <property type="entry name" value="ATP-DEPENDENT RNA HELICASE DEAD"/>
    <property type="match status" value="1"/>
</dbReference>
<dbReference type="InterPro" id="IPR014014">
    <property type="entry name" value="RNA_helicase_DEAD_Q_motif"/>
</dbReference>